<evidence type="ECO:0000256" key="1">
    <source>
        <dbReference type="SAM" id="MobiDB-lite"/>
    </source>
</evidence>
<protein>
    <submittedName>
        <fullName evidence="2">Uncharacterized protein</fullName>
    </submittedName>
</protein>
<accession>V5AIK9</accession>
<dbReference type="EMBL" id="AYLP01001058">
    <property type="protein sequence ID" value="ESS55059.1"/>
    <property type="molecule type" value="Genomic_DNA"/>
</dbReference>
<dbReference type="Proteomes" id="UP000017861">
    <property type="component" value="Unassembled WGS sequence"/>
</dbReference>
<comment type="caution">
    <text evidence="2">The sequence shown here is derived from an EMBL/GenBank/DDBJ whole genome shotgun (WGS) entry which is preliminary data.</text>
</comment>
<proteinExistence type="predicted"/>
<gene>
    <name evidence="2" type="ORF">TCDM_13492</name>
</gene>
<name>V5AIK9_TRYCR</name>
<reference evidence="2 3" key="1">
    <citation type="journal article" date="2014" name="Genome Announc.">
        <title>Trypanosoma cruzi Clone Dm28c Draft Genome Sequence.</title>
        <authorList>
            <person name="Grisard E.C."/>
            <person name="Teixeira S.M."/>
            <person name="de Almeida L.G."/>
            <person name="Stoco P.H."/>
            <person name="Gerber A.L."/>
            <person name="Talavera-Lopez C."/>
            <person name="Lima O.C."/>
            <person name="Andersson B."/>
            <person name="de Vasconcelos A.T."/>
        </authorList>
    </citation>
    <scope>NUCLEOTIDE SEQUENCE [LARGE SCALE GENOMIC DNA]</scope>
    <source>
        <strain evidence="2 3">Dm28c</strain>
    </source>
</reference>
<evidence type="ECO:0000313" key="2">
    <source>
        <dbReference type="EMBL" id="ESS55059.1"/>
    </source>
</evidence>
<feature type="region of interest" description="Disordered" evidence="1">
    <location>
        <begin position="32"/>
        <end position="58"/>
    </location>
</feature>
<organism evidence="2 3">
    <name type="scientific">Trypanosoma cruzi Dm28c</name>
    <dbReference type="NCBI Taxonomy" id="1416333"/>
    <lineage>
        <taxon>Eukaryota</taxon>
        <taxon>Discoba</taxon>
        <taxon>Euglenozoa</taxon>
        <taxon>Kinetoplastea</taxon>
        <taxon>Metakinetoplastina</taxon>
        <taxon>Trypanosomatida</taxon>
        <taxon>Trypanosomatidae</taxon>
        <taxon>Trypanosoma</taxon>
        <taxon>Schizotrypanum</taxon>
    </lineage>
</organism>
<sequence length="298" mass="32787">MALRYPTQSETGRWRRHGAIPPAMRHTNLARGLSHRSQEVIPEGSRGRPEGTGRRAHRATGALRCGEVSIPGVDPEIVPRVAALRTGAMRLLPALRQAGTRPADHKEHPVCRWCHRSLTEETGPPPPPPEPLPDVSTATPCRPASGGLMSSCPIFVRARSSVHNMEVHARRAQPGVPIVEEVLARGCCNGSTVFLTGALRTRHYRKCQAYQRGKKDRAPLQAPMTTIALPPPLHHRRHGLLIPRRNTGYFASSIVGMPSLLRVRTATVWECPACTTARMRRNACHFCTDSPCVTHSLF</sequence>
<evidence type="ECO:0000313" key="3">
    <source>
        <dbReference type="Proteomes" id="UP000017861"/>
    </source>
</evidence>
<dbReference type="AlphaFoldDB" id="V5AIK9"/>
<dbReference type="VEuPathDB" id="TriTrypDB:TCDM_13492"/>